<gene>
    <name evidence="10" type="ORF">KDA82_37745</name>
</gene>
<keyword evidence="4" id="KW-0274">FAD</keyword>
<feature type="domain" description="FAD-dependent oxidoreductase 2 FAD-binding" evidence="9">
    <location>
        <begin position="1"/>
        <end position="43"/>
    </location>
</feature>
<dbReference type="GO" id="GO:0008734">
    <property type="term" value="F:L-aspartate oxidase activity"/>
    <property type="evidence" value="ECO:0007669"/>
    <property type="project" value="UniProtKB-EC"/>
</dbReference>
<sequence length="43" mass="4213">GSGVAGLTVALRCADAGLRTVVVTKARLDDGSTRWAQGGIAAA</sequence>
<dbReference type="AlphaFoldDB" id="A0A8T4J4C9"/>
<dbReference type="PANTHER" id="PTHR42716:SF2">
    <property type="entry name" value="L-ASPARTATE OXIDASE, CHLOROPLASTIC"/>
    <property type="match status" value="1"/>
</dbReference>
<keyword evidence="3" id="KW-0285">Flavoprotein</keyword>
<evidence type="ECO:0000256" key="7">
    <source>
        <dbReference type="ARBA" id="ARBA00030386"/>
    </source>
</evidence>
<comment type="cofactor">
    <cofactor evidence="1">
        <name>FAD</name>
        <dbReference type="ChEBI" id="CHEBI:57692"/>
    </cofactor>
</comment>
<comment type="catalytic activity">
    <reaction evidence="8">
        <text>L-aspartate + O2 = iminosuccinate + H2O2</text>
        <dbReference type="Rhea" id="RHEA:25876"/>
        <dbReference type="ChEBI" id="CHEBI:15379"/>
        <dbReference type="ChEBI" id="CHEBI:16240"/>
        <dbReference type="ChEBI" id="CHEBI:29991"/>
        <dbReference type="ChEBI" id="CHEBI:77875"/>
        <dbReference type="EC" id="1.4.3.16"/>
    </reaction>
    <physiologicalReaction direction="left-to-right" evidence="8">
        <dbReference type="Rhea" id="RHEA:25877"/>
    </physiologicalReaction>
</comment>
<comment type="function">
    <text evidence="6">Catalyzes the oxidation of L-aspartate to iminoaspartate, the first step in the de novo biosynthesis of NAD(+).</text>
</comment>
<evidence type="ECO:0000256" key="6">
    <source>
        <dbReference type="ARBA" id="ARBA00029426"/>
    </source>
</evidence>
<keyword evidence="5" id="KW-0560">Oxidoreductase</keyword>
<dbReference type="InterPro" id="IPR036188">
    <property type="entry name" value="FAD/NAD-bd_sf"/>
</dbReference>
<evidence type="ECO:0000256" key="3">
    <source>
        <dbReference type="ARBA" id="ARBA00022630"/>
    </source>
</evidence>
<comment type="caution">
    <text evidence="10">The sequence shown here is derived from an EMBL/GenBank/DDBJ whole genome shotgun (WGS) entry which is preliminary data.</text>
</comment>
<reference evidence="10" key="1">
    <citation type="submission" date="2021-04" db="EMBL/GenBank/DDBJ databases">
        <title>Sequencing of actinobacteria type strains.</title>
        <authorList>
            <person name="Nguyen G.-S."/>
            <person name="Wentzel A."/>
        </authorList>
    </citation>
    <scope>NUCLEOTIDE SEQUENCE</scope>
    <source>
        <strain evidence="10">DSM 42095</strain>
    </source>
</reference>
<evidence type="ECO:0000313" key="11">
    <source>
        <dbReference type="Proteomes" id="UP000675554"/>
    </source>
</evidence>
<dbReference type="PANTHER" id="PTHR42716">
    <property type="entry name" value="L-ASPARTATE OXIDASE"/>
    <property type="match status" value="1"/>
</dbReference>
<evidence type="ECO:0000256" key="8">
    <source>
        <dbReference type="ARBA" id="ARBA00048305"/>
    </source>
</evidence>
<dbReference type="GO" id="GO:0034628">
    <property type="term" value="P:'de novo' NAD+ biosynthetic process from L-aspartate"/>
    <property type="evidence" value="ECO:0007669"/>
    <property type="project" value="TreeGrafter"/>
</dbReference>
<evidence type="ECO:0000256" key="1">
    <source>
        <dbReference type="ARBA" id="ARBA00001974"/>
    </source>
</evidence>
<keyword evidence="11" id="KW-1185">Reference proteome</keyword>
<feature type="non-terminal residue" evidence="10">
    <location>
        <position position="43"/>
    </location>
</feature>
<protein>
    <recommendedName>
        <fullName evidence="2">L-aspartate oxidase</fullName>
    </recommendedName>
    <alternativeName>
        <fullName evidence="7">Quinolinate synthase B</fullName>
    </alternativeName>
</protein>
<proteinExistence type="predicted"/>
<dbReference type="Pfam" id="PF00890">
    <property type="entry name" value="FAD_binding_2"/>
    <property type="match status" value="1"/>
</dbReference>
<dbReference type="EMBL" id="JAGSMN010001627">
    <property type="protein sequence ID" value="MBR7678608.1"/>
    <property type="molecule type" value="Genomic_DNA"/>
</dbReference>
<evidence type="ECO:0000259" key="9">
    <source>
        <dbReference type="Pfam" id="PF00890"/>
    </source>
</evidence>
<evidence type="ECO:0000256" key="5">
    <source>
        <dbReference type="ARBA" id="ARBA00023002"/>
    </source>
</evidence>
<feature type="non-terminal residue" evidence="10">
    <location>
        <position position="1"/>
    </location>
</feature>
<evidence type="ECO:0000256" key="2">
    <source>
        <dbReference type="ARBA" id="ARBA00021901"/>
    </source>
</evidence>
<name>A0A8T4J4C9_9ACTN</name>
<dbReference type="Proteomes" id="UP000675554">
    <property type="component" value="Unassembled WGS sequence"/>
</dbReference>
<dbReference type="InterPro" id="IPR003953">
    <property type="entry name" value="FAD-dep_OxRdtase_2_FAD-bd"/>
</dbReference>
<dbReference type="Gene3D" id="3.50.50.60">
    <property type="entry name" value="FAD/NAD(P)-binding domain"/>
    <property type="match status" value="1"/>
</dbReference>
<accession>A0A8T4J4C9</accession>
<organism evidence="10 11">
    <name type="scientific">Streptomyces daliensis</name>
    <dbReference type="NCBI Taxonomy" id="299421"/>
    <lineage>
        <taxon>Bacteria</taxon>
        <taxon>Bacillati</taxon>
        <taxon>Actinomycetota</taxon>
        <taxon>Actinomycetes</taxon>
        <taxon>Kitasatosporales</taxon>
        <taxon>Streptomycetaceae</taxon>
        <taxon>Streptomyces</taxon>
    </lineage>
</organism>
<dbReference type="SUPFAM" id="SSF51905">
    <property type="entry name" value="FAD/NAD(P)-binding domain"/>
    <property type="match status" value="1"/>
</dbReference>
<evidence type="ECO:0000313" key="10">
    <source>
        <dbReference type="EMBL" id="MBR7678608.1"/>
    </source>
</evidence>
<dbReference type="InterPro" id="IPR005288">
    <property type="entry name" value="NadB"/>
</dbReference>
<evidence type="ECO:0000256" key="4">
    <source>
        <dbReference type="ARBA" id="ARBA00022827"/>
    </source>
</evidence>